<keyword evidence="4" id="KW-0813">Transport</keyword>
<feature type="transmembrane region" description="Helical" evidence="15">
    <location>
        <begin position="92"/>
        <end position="112"/>
    </location>
</feature>
<dbReference type="PRINTS" id="PR00943">
    <property type="entry name" value="CUATPASE"/>
</dbReference>
<feature type="transmembrane region" description="Helical" evidence="15">
    <location>
        <begin position="51"/>
        <end position="80"/>
    </location>
</feature>
<dbReference type="InterPro" id="IPR018303">
    <property type="entry name" value="ATPase_P-typ_P_site"/>
</dbReference>
<proteinExistence type="inferred from homology"/>
<evidence type="ECO:0000256" key="8">
    <source>
        <dbReference type="ARBA" id="ARBA00022796"/>
    </source>
</evidence>
<dbReference type="SUPFAM" id="SSF81653">
    <property type="entry name" value="Calcium ATPase, transduction domain A"/>
    <property type="match status" value="1"/>
</dbReference>
<dbReference type="InterPro" id="IPR044492">
    <property type="entry name" value="P_typ_ATPase_HD_dom"/>
</dbReference>
<comment type="subcellular location">
    <subcellularLocation>
        <location evidence="1">Endomembrane system</location>
        <topology evidence="1">Multi-pass membrane protein</topology>
    </subcellularLocation>
</comment>
<dbReference type="FunFam" id="2.70.150.10:FF:000002">
    <property type="entry name" value="Copper-transporting ATPase 1, putative"/>
    <property type="match status" value="1"/>
</dbReference>
<dbReference type="Proteomes" id="UP000005233">
    <property type="component" value="Chromosome"/>
</dbReference>
<dbReference type="KEGG" id="mez:Mtc_1620"/>
<dbReference type="Gene3D" id="2.70.150.10">
    <property type="entry name" value="Calcium-transporting ATPase, cytoplasmic transduction domain A"/>
    <property type="match status" value="1"/>
</dbReference>
<feature type="transmembrane region" description="Helical" evidence="15">
    <location>
        <begin position="648"/>
        <end position="665"/>
    </location>
</feature>
<dbReference type="Pfam" id="PF00122">
    <property type="entry name" value="E1-E2_ATPase"/>
    <property type="match status" value="1"/>
</dbReference>
<dbReference type="eggNOG" id="arCOG04507">
    <property type="taxonomic scope" value="Archaea"/>
</dbReference>
<dbReference type="Gene3D" id="3.40.1110.10">
    <property type="entry name" value="Calcium-transporting ATPase, cytoplasmic domain N"/>
    <property type="match status" value="1"/>
</dbReference>
<dbReference type="PROSITE" id="PS00154">
    <property type="entry name" value="ATPASE_E1_E2"/>
    <property type="match status" value="1"/>
</dbReference>
<accession>H8I7X0</accession>
<keyword evidence="10" id="KW-1278">Translocase</keyword>
<feature type="transmembrane region" description="Helical" evidence="15">
    <location>
        <begin position="124"/>
        <end position="146"/>
    </location>
</feature>
<evidence type="ECO:0000256" key="12">
    <source>
        <dbReference type="ARBA" id="ARBA00023008"/>
    </source>
</evidence>
<keyword evidence="12" id="KW-0186">Copper</keyword>
<evidence type="ECO:0000313" key="18">
    <source>
        <dbReference type="Proteomes" id="UP000005233"/>
    </source>
</evidence>
<keyword evidence="8" id="KW-0187">Copper transport</keyword>
<evidence type="ECO:0000256" key="5">
    <source>
        <dbReference type="ARBA" id="ARBA00022692"/>
    </source>
</evidence>
<dbReference type="PANTHER" id="PTHR43520:SF8">
    <property type="entry name" value="P-TYPE CU(+) TRANSPORTER"/>
    <property type="match status" value="1"/>
</dbReference>
<dbReference type="CDD" id="cd02094">
    <property type="entry name" value="P-type_ATPase_Cu-like"/>
    <property type="match status" value="1"/>
</dbReference>
<reference evidence="17 18" key="1">
    <citation type="journal article" date="2012" name="J. Bacteriol.">
        <title>Complete genome sequence of a thermophilic methanogen, Methanocella conradii HZ254, isolated from Chinese rice field soil.</title>
        <authorList>
            <person name="Lu Z."/>
            <person name="Lu Y."/>
        </authorList>
    </citation>
    <scope>NUCLEOTIDE SEQUENCE [LARGE SCALE GENOMIC DNA]</scope>
    <source>
        <strain evidence="18">DSM 24694 / JCM 17849 / CGMCC 1.5162 / HZ254</strain>
    </source>
</reference>
<dbReference type="GO" id="GO:0016020">
    <property type="term" value="C:membrane"/>
    <property type="evidence" value="ECO:0007669"/>
    <property type="project" value="InterPro"/>
</dbReference>
<dbReference type="InterPro" id="IPR023299">
    <property type="entry name" value="ATPase_P-typ_cyto_dom_N"/>
</dbReference>
<evidence type="ECO:0000313" key="17">
    <source>
        <dbReference type="EMBL" id="AFD00370.1"/>
    </source>
</evidence>
<feature type="domain" description="TRASH" evidence="16">
    <location>
        <begin position="4"/>
        <end position="41"/>
    </location>
</feature>
<evidence type="ECO:0000256" key="13">
    <source>
        <dbReference type="ARBA" id="ARBA00023065"/>
    </source>
</evidence>
<dbReference type="FunFam" id="3.40.50.1000:FF:000144">
    <property type="entry name" value="copper-transporting ATPase 1 isoform X2"/>
    <property type="match status" value="1"/>
</dbReference>
<dbReference type="PRINTS" id="PR00119">
    <property type="entry name" value="CATATPASE"/>
</dbReference>
<dbReference type="GO" id="GO:0016887">
    <property type="term" value="F:ATP hydrolysis activity"/>
    <property type="evidence" value="ECO:0007669"/>
    <property type="project" value="InterPro"/>
</dbReference>
<dbReference type="EC" id="7.2.2.8" evidence="3"/>
<keyword evidence="7" id="KW-0547">Nucleotide-binding</keyword>
<keyword evidence="18" id="KW-1185">Reference proteome</keyword>
<dbReference type="InterPro" id="IPR059000">
    <property type="entry name" value="ATPase_P-type_domA"/>
</dbReference>
<sequence length="700" mass="74970">MPVDPICGMSVELDTPFKKEVGGRTYYFCSEQCLRTFENPERELKSMKRRVTIALSGVLLIGLLRVVAFLTLAAGVSIITWAPIPQLPWFTWGYWLFILTTPVQFIGGWSFYKGAFEALKGGTTNMDVLISMGTLTAYIFSVVVLFFPGLLPVPKTDVYFEVSAVIIAFVLLGKFMEDYMKASTSAAVRKLMDLRPSMARVIRDGKEMDIPVENVMVGETLVVRPGDKIPTDGVVIAGESSVDEKLVTGESMPVEKKPGGEVIGATINKTGMLKVRATRVGSDTMLMQIVKMVEEAQASSAPIQRIADRVSAYFVPAVIAVAILTLLGWLLIMRNITMAILSFVAVLIISCPCALGIATPTALMVGVGKGAEAGILIRGGEYLERAQALNTVVFDKTGTLTKGEPSVTDIVGENKEEILRLAAIAEKGSEHPLGEAIVRAARDKGILLKDPEKFEAVPGQGISVTIEGKDVLVGNRRLMQANGIDIGGFEDSLRSLEEEGKTAMLVAVNKKAAGAIAVADTLKESSAEAVTELKKLGIETIMLTGDNERTAKAIARQVGIDRVIANVLPGEKENVIKKLRAEGKVVAMVGDGINDAPALAASDIGIAVGSGSDVAKETGGIVLIRDDLRDVVAGIMLSRATMRKIKQNMFWALFYNVLAIPVAAVGLLNPIIAAAAMAISSLTVVTNSALLKRYKIRRAD</sequence>
<keyword evidence="17" id="KW-0378">Hydrolase</keyword>
<keyword evidence="6" id="KW-0479">Metal-binding</keyword>
<dbReference type="InterPro" id="IPR036412">
    <property type="entry name" value="HAD-like_sf"/>
</dbReference>
<dbReference type="GO" id="GO:0005507">
    <property type="term" value="F:copper ion binding"/>
    <property type="evidence" value="ECO:0007669"/>
    <property type="project" value="TreeGrafter"/>
</dbReference>
<evidence type="ECO:0000256" key="11">
    <source>
        <dbReference type="ARBA" id="ARBA00022989"/>
    </source>
</evidence>
<dbReference type="SUPFAM" id="SSF81665">
    <property type="entry name" value="Calcium ATPase, transmembrane domain M"/>
    <property type="match status" value="1"/>
</dbReference>
<dbReference type="NCBIfam" id="TIGR01494">
    <property type="entry name" value="ATPase_P-type"/>
    <property type="match status" value="1"/>
</dbReference>
<keyword evidence="5 15" id="KW-0812">Transmembrane</keyword>
<dbReference type="Pfam" id="PF04945">
    <property type="entry name" value="YHS"/>
    <property type="match status" value="1"/>
</dbReference>
<dbReference type="eggNOG" id="arCOG01576">
    <property type="taxonomic scope" value="Archaea"/>
</dbReference>
<evidence type="ECO:0000256" key="10">
    <source>
        <dbReference type="ARBA" id="ARBA00022967"/>
    </source>
</evidence>
<evidence type="ECO:0000256" key="9">
    <source>
        <dbReference type="ARBA" id="ARBA00022840"/>
    </source>
</evidence>
<dbReference type="GeneID" id="11971758"/>
<dbReference type="AlphaFoldDB" id="H8I7X0"/>
<comment type="similarity">
    <text evidence="2">Belongs to the cation transport ATPase (P-type) (TC 3.A.3) family. Type IB subfamily.</text>
</comment>
<evidence type="ECO:0000256" key="15">
    <source>
        <dbReference type="SAM" id="Phobius"/>
    </source>
</evidence>
<feature type="transmembrane region" description="Helical" evidence="15">
    <location>
        <begin position="158"/>
        <end position="176"/>
    </location>
</feature>
<dbReference type="EMBL" id="CP003243">
    <property type="protein sequence ID" value="AFD00370.1"/>
    <property type="molecule type" value="Genomic_DNA"/>
</dbReference>
<evidence type="ECO:0000259" key="16">
    <source>
        <dbReference type="SMART" id="SM00746"/>
    </source>
</evidence>
<keyword evidence="14 15" id="KW-0472">Membrane</keyword>
<dbReference type="RefSeq" id="WP_014406201.1">
    <property type="nucleotide sequence ID" value="NC_017034.1"/>
</dbReference>
<dbReference type="InterPro" id="IPR008250">
    <property type="entry name" value="ATPase_P-typ_transduc_dom_A_sf"/>
</dbReference>
<dbReference type="SUPFAM" id="SSF56784">
    <property type="entry name" value="HAD-like"/>
    <property type="match status" value="1"/>
</dbReference>
<dbReference type="GO" id="GO:0140581">
    <property type="term" value="F:P-type monovalent copper transporter activity"/>
    <property type="evidence" value="ECO:0007669"/>
    <property type="project" value="UniProtKB-EC"/>
</dbReference>
<keyword evidence="9" id="KW-0067">ATP-binding</keyword>
<gene>
    <name evidence="17" type="ordered locus">Mtc_1620</name>
</gene>
<dbReference type="NCBIfam" id="TIGR01525">
    <property type="entry name" value="ATPase-IB_hvy"/>
    <property type="match status" value="1"/>
</dbReference>
<protein>
    <recommendedName>
        <fullName evidence="3">P-type Cu(+) transporter</fullName>
        <ecNumber evidence="3">7.2.2.8</ecNumber>
    </recommendedName>
</protein>
<evidence type="ECO:0000256" key="6">
    <source>
        <dbReference type="ARBA" id="ARBA00022723"/>
    </source>
</evidence>
<dbReference type="GO" id="GO:0043682">
    <property type="term" value="F:P-type divalent copper transporter activity"/>
    <property type="evidence" value="ECO:0007669"/>
    <property type="project" value="TreeGrafter"/>
</dbReference>
<dbReference type="SFLD" id="SFLDG00002">
    <property type="entry name" value="C1.7:_P-type_atpase_like"/>
    <property type="match status" value="1"/>
</dbReference>
<dbReference type="PRINTS" id="PR00942">
    <property type="entry name" value="CUATPASEI"/>
</dbReference>
<evidence type="ECO:0000256" key="4">
    <source>
        <dbReference type="ARBA" id="ARBA00022448"/>
    </source>
</evidence>
<dbReference type="SFLD" id="SFLDS00003">
    <property type="entry name" value="Haloacid_Dehalogenase"/>
    <property type="match status" value="1"/>
</dbReference>
<dbReference type="InterPro" id="IPR023298">
    <property type="entry name" value="ATPase_P-typ_TM_dom_sf"/>
</dbReference>
<feature type="transmembrane region" description="Helical" evidence="15">
    <location>
        <begin position="671"/>
        <end position="691"/>
    </location>
</feature>
<evidence type="ECO:0000256" key="7">
    <source>
        <dbReference type="ARBA" id="ARBA00022741"/>
    </source>
</evidence>
<dbReference type="InterPro" id="IPR007029">
    <property type="entry name" value="YHS_dom"/>
</dbReference>
<dbReference type="GO" id="GO:0012505">
    <property type="term" value="C:endomembrane system"/>
    <property type="evidence" value="ECO:0007669"/>
    <property type="project" value="UniProtKB-SubCell"/>
</dbReference>
<keyword evidence="13" id="KW-0406">Ion transport</keyword>
<organism evidence="17 18">
    <name type="scientific">Methanocella conradii (strain DSM 24694 / JCM 17849 / CGMCC 1.5162 / HZ254)</name>
    <dbReference type="NCBI Taxonomy" id="1041930"/>
    <lineage>
        <taxon>Archaea</taxon>
        <taxon>Methanobacteriati</taxon>
        <taxon>Methanobacteriota</taxon>
        <taxon>Stenosarchaea group</taxon>
        <taxon>Methanomicrobia</taxon>
        <taxon>Methanocellales</taxon>
        <taxon>Methanocellaceae</taxon>
        <taxon>Methanocella</taxon>
    </lineage>
</organism>
<keyword evidence="11 15" id="KW-1133">Transmembrane helix</keyword>
<dbReference type="OrthoDB" id="8588at2157"/>
<dbReference type="InterPro" id="IPR011017">
    <property type="entry name" value="TRASH_dom"/>
</dbReference>
<feature type="transmembrane region" description="Helical" evidence="15">
    <location>
        <begin position="338"/>
        <end position="359"/>
    </location>
</feature>
<name>H8I7X0_METCZ</name>
<dbReference type="InterPro" id="IPR027256">
    <property type="entry name" value="P-typ_ATPase_IB"/>
</dbReference>
<dbReference type="GO" id="GO:0055070">
    <property type="term" value="P:copper ion homeostasis"/>
    <property type="evidence" value="ECO:0007669"/>
    <property type="project" value="TreeGrafter"/>
</dbReference>
<dbReference type="PANTHER" id="PTHR43520">
    <property type="entry name" value="ATP7, ISOFORM B"/>
    <property type="match status" value="1"/>
</dbReference>
<dbReference type="STRING" id="1041930.Mtc_1620"/>
<dbReference type="Gene3D" id="3.40.50.1000">
    <property type="entry name" value="HAD superfamily/HAD-like"/>
    <property type="match status" value="1"/>
</dbReference>
<evidence type="ECO:0000256" key="3">
    <source>
        <dbReference type="ARBA" id="ARBA00012517"/>
    </source>
</evidence>
<dbReference type="NCBIfam" id="TIGR01511">
    <property type="entry name" value="ATPase-IB1_Cu"/>
    <property type="match status" value="1"/>
</dbReference>
<dbReference type="GO" id="GO:0005524">
    <property type="term" value="F:ATP binding"/>
    <property type="evidence" value="ECO:0007669"/>
    <property type="project" value="UniProtKB-KW"/>
</dbReference>
<dbReference type="InterPro" id="IPR001757">
    <property type="entry name" value="P_typ_ATPase"/>
</dbReference>
<dbReference type="HOGENOM" id="CLU_001771_11_2_2"/>
<evidence type="ECO:0000256" key="1">
    <source>
        <dbReference type="ARBA" id="ARBA00004127"/>
    </source>
</evidence>
<feature type="transmembrane region" description="Helical" evidence="15">
    <location>
        <begin position="310"/>
        <end position="332"/>
    </location>
</feature>
<dbReference type="InterPro" id="IPR023214">
    <property type="entry name" value="HAD_sf"/>
</dbReference>
<evidence type="ECO:0000256" key="14">
    <source>
        <dbReference type="ARBA" id="ARBA00023136"/>
    </source>
</evidence>
<dbReference type="SFLD" id="SFLDF00027">
    <property type="entry name" value="p-type_atpase"/>
    <property type="match status" value="1"/>
</dbReference>
<dbReference type="Pfam" id="PF00702">
    <property type="entry name" value="Hydrolase"/>
    <property type="match status" value="1"/>
</dbReference>
<evidence type="ECO:0000256" key="2">
    <source>
        <dbReference type="ARBA" id="ARBA00006024"/>
    </source>
</evidence>
<dbReference type="SMART" id="SM00746">
    <property type="entry name" value="TRASH"/>
    <property type="match status" value="1"/>
</dbReference>